<evidence type="ECO:0000313" key="2">
    <source>
        <dbReference type="EMBL" id="CAI5775303.1"/>
    </source>
</evidence>
<dbReference type="Proteomes" id="UP001178461">
    <property type="component" value="Chromosome 5"/>
</dbReference>
<reference evidence="2" key="1">
    <citation type="submission" date="2022-12" db="EMBL/GenBank/DDBJ databases">
        <authorList>
            <person name="Alioto T."/>
            <person name="Alioto T."/>
            <person name="Gomez Garrido J."/>
        </authorList>
    </citation>
    <scope>NUCLEOTIDE SEQUENCE</scope>
</reference>
<protein>
    <submittedName>
        <fullName evidence="2">Uncharacterized protein</fullName>
    </submittedName>
</protein>
<accession>A0AA35KDM0</accession>
<organism evidence="2 3">
    <name type="scientific">Podarcis lilfordi</name>
    <name type="common">Lilford's wall lizard</name>
    <dbReference type="NCBI Taxonomy" id="74358"/>
    <lineage>
        <taxon>Eukaryota</taxon>
        <taxon>Metazoa</taxon>
        <taxon>Chordata</taxon>
        <taxon>Craniata</taxon>
        <taxon>Vertebrata</taxon>
        <taxon>Euteleostomi</taxon>
        <taxon>Lepidosauria</taxon>
        <taxon>Squamata</taxon>
        <taxon>Bifurcata</taxon>
        <taxon>Unidentata</taxon>
        <taxon>Episquamata</taxon>
        <taxon>Laterata</taxon>
        <taxon>Lacertibaenia</taxon>
        <taxon>Lacertidae</taxon>
        <taxon>Podarcis</taxon>
    </lineage>
</organism>
<evidence type="ECO:0000256" key="1">
    <source>
        <dbReference type="SAM" id="MobiDB-lite"/>
    </source>
</evidence>
<feature type="compositionally biased region" description="Low complexity" evidence="1">
    <location>
        <begin position="71"/>
        <end position="83"/>
    </location>
</feature>
<dbReference type="AlphaFoldDB" id="A0AA35KDM0"/>
<sequence>MSLKWSVRRSELGCDVINLRLRSGRSLLTLYDRDRQSACGKLPWGWMGAAARGKNGEGALQRREAPRLRHSSSVAGGLVVSLS</sequence>
<evidence type="ECO:0000313" key="3">
    <source>
        <dbReference type="Proteomes" id="UP001178461"/>
    </source>
</evidence>
<feature type="region of interest" description="Disordered" evidence="1">
    <location>
        <begin position="55"/>
        <end position="83"/>
    </location>
</feature>
<proteinExistence type="predicted"/>
<dbReference type="EMBL" id="OX395130">
    <property type="protein sequence ID" value="CAI5775303.1"/>
    <property type="molecule type" value="Genomic_DNA"/>
</dbReference>
<name>A0AA35KDM0_9SAUR</name>
<keyword evidence="3" id="KW-1185">Reference proteome</keyword>
<gene>
    <name evidence="2" type="ORF">PODLI_1B032547</name>
</gene>